<dbReference type="InterPro" id="IPR012327">
    <property type="entry name" value="MeTrfase_D12"/>
</dbReference>
<dbReference type="GO" id="GO:0032259">
    <property type="term" value="P:methylation"/>
    <property type="evidence" value="ECO:0007669"/>
    <property type="project" value="UniProtKB-KW"/>
</dbReference>
<evidence type="ECO:0000313" key="4">
    <source>
        <dbReference type="EMBL" id="CAB4191605.1"/>
    </source>
</evidence>
<name>A0A6J5RGY7_9CAUD</name>
<dbReference type="EMBL" id="LR797178">
    <property type="protein sequence ID" value="CAB4191605.1"/>
    <property type="molecule type" value="Genomic_DNA"/>
</dbReference>
<dbReference type="GO" id="GO:0009007">
    <property type="term" value="F:site-specific DNA-methyltransferase (adenine-specific) activity"/>
    <property type="evidence" value="ECO:0007669"/>
    <property type="project" value="UniProtKB-EC"/>
</dbReference>
<keyword evidence="2" id="KW-0808">Transferase</keyword>
<sequence length="269" mass="30686">MPPRKSPEHPDGYIHYVEPYFGGGSVLLANDPEGISEAVSDANASLVNFWRVLQSETTFGQFKRRLEATPFCETEFESSRSLGELLSDREPLFHDVARAISFFVVARQSLAGRMKGFTGITKTRTRRGMNNEVSAWLSAVDGLPQVHERMKRVLILNRDGIRTIESQDGPGTLVVCDPPYLHETRETTGEYKHEMSRDDHAKLLETLAGIKGRFLLCGYPSDLYEEFERKHNWRHVDFPTPNHASGAKKKRIMTERLWMNYGENGERLQ</sequence>
<dbReference type="PANTHER" id="PTHR30481">
    <property type="entry name" value="DNA ADENINE METHYLASE"/>
    <property type="match status" value="1"/>
</dbReference>
<keyword evidence="1 4" id="KW-0489">Methyltransferase</keyword>
<evidence type="ECO:0000256" key="1">
    <source>
        <dbReference type="ARBA" id="ARBA00022603"/>
    </source>
</evidence>
<organism evidence="4">
    <name type="scientific">uncultured Caudovirales phage</name>
    <dbReference type="NCBI Taxonomy" id="2100421"/>
    <lineage>
        <taxon>Viruses</taxon>
        <taxon>Duplodnaviria</taxon>
        <taxon>Heunggongvirae</taxon>
        <taxon>Uroviricota</taxon>
        <taxon>Caudoviricetes</taxon>
        <taxon>Peduoviridae</taxon>
        <taxon>Maltschvirus</taxon>
        <taxon>Maltschvirus maltsch</taxon>
    </lineage>
</organism>
<reference evidence="4" key="1">
    <citation type="submission" date="2020-05" db="EMBL/GenBank/DDBJ databases">
        <authorList>
            <person name="Chiriac C."/>
            <person name="Salcher M."/>
            <person name="Ghai R."/>
            <person name="Kavagutti S V."/>
        </authorList>
    </citation>
    <scope>NUCLEOTIDE SEQUENCE</scope>
</reference>
<dbReference type="PANTHER" id="PTHR30481:SF4">
    <property type="entry name" value="SITE-SPECIFIC DNA-METHYLTRANSFERASE (ADENINE-SPECIFIC)"/>
    <property type="match status" value="1"/>
</dbReference>
<gene>
    <name evidence="4" type="ORF">UFOVP1229_56</name>
</gene>
<evidence type="ECO:0000256" key="3">
    <source>
        <dbReference type="ARBA" id="ARBA00022691"/>
    </source>
</evidence>
<protein>
    <submittedName>
        <fullName evidence="4">Dam Site-specific DNA methylase</fullName>
    </submittedName>
</protein>
<dbReference type="GO" id="GO:0009307">
    <property type="term" value="P:DNA restriction-modification system"/>
    <property type="evidence" value="ECO:0007669"/>
    <property type="project" value="InterPro"/>
</dbReference>
<dbReference type="GO" id="GO:1904047">
    <property type="term" value="F:S-adenosyl-L-methionine binding"/>
    <property type="evidence" value="ECO:0007669"/>
    <property type="project" value="TreeGrafter"/>
</dbReference>
<dbReference type="Gene3D" id="3.40.50.150">
    <property type="entry name" value="Vaccinia Virus protein VP39"/>
    <property type="match status" value="1"/>
</dbReference>
<keyword evidence="3" id="KW-0949">S-adenosyl-L-methionine</keyword>
<proteinExistence type="predicted"/>
<dbReference type="InterPro" id="IPR029063">
    <property type="entry name" value="SAM-dependent_MTases_sf"/>
</dbReference>
<dbReference type="SUPFAM" id="SSF53335">
    <property type="entry name" value="S-adenosyl-L-methionine-dependent methyltransferases"/>
    <property type="match status" value="1"/>
</dbReference>
<dbReference type="GO" id="GO:0043565">
    <property type="term" value="F:sequence-specific DNA binding"/>
    <property type="evidence" value="ECO:0007669"/>
    <property type="project" value="TreeGrafter"/>
</dbReference>
<dbReference type="GO" id="GO:0006298">
    <property type="term" value="P:mismatch repair"/>
    <property type="evidence" value="ECO:0007669"/>
    <property type="project" value="TreeGrafter"/>
</dbReference>
<dbReference type="Pfam" id="PF02086">
    <property type="entry name" value="MethyltransfD12"/>
    <property type="match status" value="1"/>
</dbReference>
<evidence type="ECO:0000256" key="2">
    <source>
        <dbReference type="ARBA" id="ARBA00022679"/>
    </source>
</evidence>
<accession>A0A6J5RGY7</accession>